<accession>A0AAF1BNF0</accession>
<dbReference type="Proteomes" id="UP000827549">
    <property type="component" value="Chromosome 6"/>
</dbReference>
<dbReference type="AlphaFoldDB" id="A0AAF1BNF0"/>
<proteinExistence type="predicted"/>
<gene>
    <name evidence="1" type="ORF">LOC62_06G007865</name>
</gene>
<dbReference type="RefSeq" id="XP_062630371.1">
    <property type="nucleotide sequence ID" value="XM_062774387.1"/>
</dbReference>
<keyword evidence="2" id="KW-1185">Reference proteome</keyword>
<organism evidence="1 2">
    <name type="scientific">Vanrija pseudolonga</name>
    <dbReference type="NCBI Taxonomy" id="143232"/>
    <lineage>
        <taxon>Eukaryota</taxon>
        <taxon>Fungi</taxon>
        <taxon>Dikarya</taxon>
        <taxon>Basidiomycota</taxon>
        <taxon>Agaricomycotina</taxon>
        <taxon>Tremellomycetes</taxon>
        <taxon>Trichosporonales</taxon>
        <taxon>Trichosporonaceae</taxon>
        <taxon>Vanrija</taxon>
    </lineage>
</organism>
<dbReference type="EMBL" id="CP086719">
    <property type="protein sequence ID" value="WOO84345.1"/>
    <property type="molecule type" value="Genomic_DNA"/>
</dbReference>
<reference evidence="1" key="1">
    <citation type="submission" date="2023-10" db="EMBL/GenBank/DDBJ databases">
        <authorList>
            <person name="Noh H."/>
        </authorList>
    </citation>
    <scope>NUCLEOTIDE SEQUENCE</scope>
    <source>
        <strain evidence="1">DUCC4014</strain>
    </source>
</reference>
<name>A0AAF1BNF0_9TREE</name>
<sequence length="144" mass="15802">MQADQTSYPAPPRPPPLYAISGRSVATSRIHEFVMARDEAFSLGEYLVIKQELGDALSRVGGIASFTVARPPAVGRVLVTMVPGNSLRTRGKTFVAQTIQWATELPVRVKRHDNRFIVDGVVVTAEGWRVNGAEEKPRTSGTKW</sequence>
<protein>
    <submittedName>
        <fullName evidence="1">Uncharacterized protein</fullName>
    </submittedName>
</protein>
<dbReference type="GeneID" id="87811036"/>
<evidence type="ECO:0000313" key="1">
    <source>
        <dbReference type="EMBL" id="WOO84345.1"/>
    </source>
</evidence>
<evidence type="ECO:0000313" key="2">
    <source>
        <dbReference type="Proteomes" id="UP000827549"/>
    </source>
</evidence>